<feature type="transmembrane region" description="Helical" evidence="6">
    <location>
        <begin position="65"/>
        <end position="87"/>
    </location>
</feature>
<comment type="function">
    <text evidence="6">Required for the assembly of the V0 complex of the vacuolar ATPase (V-ATPase) in the endoplasmic reticulum.</text>
</comment>
<keyword evidence="5 6" id="KW-0968">Cytoplasmic vesicle</keyword>
<gene>
    <name evidence="7" type="ORF">INT46_002610</name>
</gene>
<dbReference type="PANTHER" id="PTHR31792">
    <property type="entry name" value="VACUOLAR ATPASE ASSEMBLY INTEGRAL MEMBRANE PROTEIN VMA21"/>
    <property type="match status" value="1"/>
</dbReference>
<dbReference type="GO" id="GO:0012507">
    <property type="term" value="C:ER to Golgi transport vesicle membrane"/>
    <property type="evidence" value="ECO:0007669"/>
    <property type="project" value="UniProtKB-SubCell"/>
</dbReference>
<feature type="transmembrane region" description="Helical" evidence="6">
    <location>
        <begin position="36"/>
        <end position="59"/>
    </location>
</feature>
<dbReference type="PANTHER" id="PTHR31792:SF3">
    <property type="entry name" value="VACUOLAR ATPASE ASSEMBLY INTEGRAL MEMBRANE PROTEIN VMA21"/>
    <property type="match status" value="1"/>
</dbReference>
<evidence type="ECO:0008006" key="9">
    <source>
        <dbReference type="Google" id="ProtNLM"/>
    </source>
</evidence>
<keyword evidence="2 6" id="KW-0256">Endoplasmic reticulum</keyword>
<dbReference type="Pfam" id="PF09446">
    <property type="entry name" value="VMA21"/>
    <property type="match status" value="1"/>
</dbReference>
<dbReference type="GO" id="GO:0033116">
    <property type="term" value="C:endoplasmic reticulum-Golgi intermediate compartment membrane"/>
    <property type="evidence" value="ECO:0007669"/>
    <property type="project" value="UniProtKB-SubCell"/>
</dbReference>
<keyword evidence="8" id="KW-1185">Reference proteome</keyword>
<reference evidence="7" key="1">
    <citation type="submission" date="2020-12" db="EMBL/GenBank/DDBJ databases">
        <title>Metabolic potential, ecology and presence of endohyphal bacteria is reflected in genomic diversity of Mucoromycotina.</title>
        <authorList>
            <person name="Muszewska A."/>
            <person name="Okrasinska A."/>
            <person name="Steczkiewicz K."/>
            <person name="Drgas O."/>
            <person name="Orlowska M."/>
            <person name="Perlinska-Lenart U."/>
            <person name="Aleksandrzak-Piekarczyk T."/>
            <person name="Szatraj K."/>
            <person name="Zielenkiewicz U."/>
            <person name="Pilsyk S."/>
            <person name="Malc E."/>
            <person name="Mieczkowski P."/>
            <person name="Kruszewska J.S."/>
            <person name="Biernat P."/>
            <person name="Pawlowska J."/>
        </authorList>
    </citation>
    <scope>NUCLEOTIDE SEQUENCE</scope>
    <source>
        <strain evidence="7">CBS 226.32</strain>
    </source>
</reference>
<comment type="similarity">
    <text evidence="6">Belongs to the VMA21 family.</text>
</comment>
<keyword evidence="3 6" id="KW-1133">Transmembrane helix</keyword>
<keyword evidence="1 6" id="KW-0812">Transmembrane</keyword>
<evidence type="ECO:0000313" key="7">
    <source>
        <dbReference type="EMBL" id="KAG2209367.1"/>
    </source>
</evidence>
<comment type="caution">
    <text evidence="7">The sequence shown here is derived from an EMBL/GenBank/DDBJ whole genome shotgun (WGS) entry which is preliminary data.</text>
</comment>
<keyword evidence="4 6" id="KW-0472">Membrane</keyword>
<name>A0A8H7RFN3_9FUNG</name>
<proteinExistence type="inferred from homology"/>
<organism evidence="7 8">
    <name type="scientific">Mucor plumbeus</name>
    <dbReference type="NCBI Taxonomy" id="97098"/>
    <lineage>
        <taxon>Eukaryota</taxon>
        <taxon>Fungi</taxon>
        <taxon>Fungi incertae sedis</taxon>
        <taxon>Mucoromycota</taxon>
        <taxon>Mucoromycotina</taxon>
        <taxon>Mucoromycetes</taxon>
        <taxon>Mucorales</taxon>
        <taxon>Mucorineae</taxon>
        <taxon>Mucoraceae</taxon>
        <taxon>Mucor</taxon>
    </lineage>
</organism>
<dbReference type="GO" id="GO:0005789">
    <property type="term" value="C:endoplasmic reticulum membrane"/>
    <property type="evidence" value="ECO:0007669"/>
    <property type="project" value="UniProtKB-SubCell"/>
</dbReference>
<dbReference type="EMBL" id="JAEPRC010000096">
    <property type="protein sequence ID" value="KAG2209367.1"/>
    <property type="molecule type" value="Genomic_DNA"/>
</dbReference>
<dbReference type="InterPro" id="IPR019013">
    <property type="entry name" value="Vma21"/>
</dbReference>
<dbReference type="AlphaFoldDB" id="A0A8H7RFN3"/>
<feature type="short sequence motif" description="Prevents secretion from ER" evidence="6">
    <location>
        <begin position="98"/>
        <end position="101"/>
    </location>
</feature>
<evidence type="ECO:0000256" key="1">
    <source>
        <dbReference type="ARBA" id="ARBA00022692"/>
    </source>
</evidence>
<dbReference type="Proteomes" id="UP000650833">
    <property type="component" value="Unassembled WGS sequence"/>
</dbReference>
<dbReference type="OrthoDB" id="160405at2759"/>
<evidence type="ECO:0000256" key="6">
    <source>
        <dbReference type="HAMAP-Rule" id="MF_03058"/>
    </source>
</evidence>
<dbReference type="HAMAP" id="MF_03058">
    <property type="entry name" value="VMA21"/>
    <property type="match status" value="1"/>
</dbReference>
<evidence type="ECO:0000256" key="5">
    <source>
        <dbReference type="ARBA" id="ARBA00023329"/>
    </source>
</evidence>
<accession>A0A8H7RFN3</accession>
<protein>
    <recommendedName>
        <fullName evidence="9">Vacuolar ATPase assembly integral membrane protein VMA21</fullName>
    </recommendedName>
</protein>
<evidence type="ECO:0000256" key="3">
    <source>
        <dbReference type="ARBA" id="ARBA00022989"/>
    </source>
</evidence>
<dbReference type="GO" id="GO:0070072">
    <property type="term" value="P:vacuolar proton-transporting V-type ATPase complex assembly"/>
    <property type="evidence" value="ECO:0007669"/>
    <property type="project" value="UniProtKB-UniRule"/>
</dbReference>
<evidence type="ECO:0000313" key="8">
    <source>
        <dbReference type="Proteomes" id="UP000650833"/>
    </source>
</evidence>
<sequence>MSDSKQQQTIVTNQQVSEAAPLHAWISQNLDVLVKLMVFTAALFAFPIVTFFVTLHSLFDGNTTYAGGAAALMANVIVGLYIVVAMLERPKESVTNEKKKD</sequence>
<comment type="subcellular location">
    <subcellularLocation>
        <location evidence="6">Endoplasmic reticulum membrane</location>
        <topology evidence="6">Multi-pass membrane protein</topology>
    </subcellularLocation>
    <subcellularLocation>
        <location evidence="6">Endoplasmic reticulum-Golgi intermediate compartment membrane</location>
        <topology evidence="6">Multi-pass membrane protein</topology>
    </subcellularLocation>
    <subcellularLocation>
        <location evidence="6">Cytoplasmic vesicle</location>
        <location evidence="6">COPII-coated vesicle membrane</location>
        <topology evidence="6">Multi-pass membrane protein</topology>
    </subcellularLocation>
</comment>
<evidence type="ECO:0000256" key="4">
    <source>
        <dbReference type="ARBA" id="ARBA00023136"/>
    </source>
</evidence>
<evidence type="ECO:0000256" key="2">
    <source>
        <dbReference type="ARBA" id="ARBA00022824"/>
    </source>
</evidence>